<dbReference type="AlphaFoldDB" id="A0A183DBB4"/>
<dbReference type="WBParaSite" id="GPUH_0000601301-mRNA-1">
    <property type="protein sequence ID" value="GPUH_0000601301-mRNA-1"/>
    <property type="gene ID" value="GPUH_0000601301"/>
</dbReference>
<evidence type="ECO:0000313" key="1">
    <source>
        <dbReference type="WBParaSite" id="GPUH_0000601301-mRNA-1"/>
    </source>
</evidence>
<proteinExistence type="predicted"/>
<reference evidence="1" key="1">
    <citation type="submission" date="2016-06" db="UniProtKB">
        <authorList>
            <consortium name="WormBaseParasite"/>
        </authorList>
    </citation>
    <scope>IDENTIFICATION</scope>
</reference>
<name>A0A183DBB4_9BILA</name>
<accession>A0A183DBB4</accession>
<organism evidence="1">
    <name type="scientific">Gongylonema pulchrum</name>
    <dbReference type="NCBI Taxonomy" id="637853"/>
    <lineage>
        <taxon>Eukaryota</taxon>
        <taxon>Metazoa</taxon>
        <taxon>Ecdysozoa</taxon>
        <taxon>Nematoda</taxon>
        <taxon>Chromadorea</taxon>
        <taxon>Rhabditida</taxon>
        <taxon>Spirurina</taxon>
        <taxon>Spiruromorpha</taxon>
        <taxon>Spiruroidea</taxon>
        <taxon>Gongylonematidae</taxon>
        <taxon>Gongylonema</taxon>
    </lineage>
</organism>
<protein>
    <submittedName>
        <fullName evidence="1">VP1</fullName>
    </submittedName>
</protein>
<sequence>LQVPEYGKFGCVEVTETVLPNEPEPGPVTVGGVLKGIGSAVGGAVGSAVQRLGPYGQLY</sequence>